<keyword evidence="1" id="KW-0732">Signal</keyword>
<evidence type="ECO:0000256" key="1">
    <source>
        <dbReference type="SAM" id="SignalP"/>
    </source>
</evidence>
<accession>A0A4U8V2S7</accession>
<feature type="signal peptide" evidence="1">
    <location>
        <begin position="1"/>
        <end position="19"/>
    </location>
</feature>
<comment type="caution">
    <text evidence="2">The sequence shown here is derived from an EMBL/GenBank/DDBJ whole genome shotgun (WGS) entry which is preliminary data.</text>
</comment>
<protein>
    <submittedName>
        <fullName evidence="2">Uncharacterized protein</fullName>
    </submittedName>
</protein>
<dbReference type="AlphaFoldDB" id="A0A4U8V2S7"/>
<gene>
    <name evidence="2" type="ORF">L596_006585</name>
</gene>
<reference evidence="2" key="1">
    <citation type="submission" date="2013-11" db="EMBL/GenBank/DDBJ databases">
        <authorList>
            <person name="Sternberg P."/>
            <person name="Dillman A."/>
            <person name="Macchietto M."/>
        </authorList>
    </citation>
    <scope>NUCLEOTIDE SEQUENCE</scope>
    <source>
        <strain evidence="2">ALL</strain>
    </source>
</reference>
<dbReference type="OrthoDB" id="5843172at2759"/>
<dbReference type="EMBL" id="AZBU02000001">
    <property type="protein sequence ID" value="TMS40172.1"/>
    <property type="molecule type" value="Genomic_DNA"/>
</dbReference>
<sequence>MTRLRSFVLLLLLVAAVAGQWPNFAGGQFLFPGQQAFFQQPYVPPQPVGPPPPVRVGRPANEKLRACCEKLPNSDAECKARYCDFNALSSNTVRPL</sequence>
<reference evidence="2" key="3">
    <citation type="journal article" date="2019" name="G3 (Bethesda)">
        <title>Hybrid Assembly of the Genome of the Entomopathogenic Nematode Steinernema carpocapsae Identifies the X-Chromosome.</title>
        <authorList>
            <person name="Serra L."/>
            <person name="Macchietto M."/>
            <person name="Macias-Munoz A."/>
            <person name="McGill C.J."/>
            <person name="Rodriguez I.M."/>
            <person name="Rodriguez B."/>
            <person name="Murad R."/>
            <person name="Mortazavi A."/>
        </authorList>
    </citation>
    <scope>NUCLEOTIDE SEQUENCE [LARGE SCALE GENOMIC DNA]</scope>
    <source>
        <strain evidence="2">ALL</strain>
    </source>
</reference>
<evidence type="ECO:0000313" key="2">
    <source>
        <dbReference type="EMBL" id="TMS40172.1"/>
    </source>
</evidence>
<proteinExistence type="predicted"/>
<reference evidence="2" key="2">
    <citation type="journal article" date="2015" name="Genome Biol.">
        <title>Comparative genomics of Steinernema reveals deeply conserved gene regulatory networks.</title>
        <authorList>
            <person name="Dillman A.R."/>
            <person name="Macchietto M."/>
            <person name="Porter C.F."/>
            <person name="Rogers A."/>
            <person name="Williams B."/>
            <person name="Antoshechkin I."/>
            <person name="Lee M.M."/>
            <person name="Goodwin Z."/>
            <person name="Lu X."/>
            <person name="Lewis E.E."/>
            <person name="Goodrich-Blair H."/>
            <person name="Stock S.P."/>
            <person name="Adams B.J."/>
            <person name="Sternberg P.W."/>
            <person name="Mortazavi A."/>
        </authorList>
    </citation>
    <scope>NUCLEOTIDE SEQUENCE [LARGE SCALE GENOMIC DNA]</scope>
    <source>
        <strain evidence="2">ALL</strain>
    </source>
</reference>
<name>A0A4U8V2S7_STECR</name>
<feature type="chain" id="PRO_5020534657" evidence="1">
    <location>
        <begin position="20"/>
        <end position="96"/>
    </location>
</feature>
<organism evidence="2">
    <name type="scientific">Steinernema carpocapsae</name>
    <name type="common">Entomopathogenic nematode</name>
    <dbReference type="NCBI Taxonomy" id="34508"/>
    <lineage>
        <taxon>Eukaryota</taxon>
        <taxon>Metazoa</taxon>
        <taxon>Ecdysozoa</taxon>
        <taxon>Nematoda</taxon>
        <taxon>Chromadorea</taxon>
        <taxon>Rhabditida</taxon>
        <taxon>Tylenchina</taxon>
        <taxon>Panagrolaimomorpha</taxon>
        <taxon>Strongyloidoidea</taxon>
        <taxon>Steinernematidae</taxon>
        <taxon>Steinernema</taxon>
    </lineage>
</organism>